<comment type="subcellular location">
    <subcellularLocation>
        <location evidence="1">Secreted</location>
    </subcellularLocation>
</comment>
<feature type="chain" id="PRO_5014299015" description="Single domain-containing protein" evidence="3">
    <location>
        <begin position="25"/>
        <end position="160"/>
    </location>
</feature>
<dbReference type="KEGG" id="dvi:6636219"/>
<proteinExistence type="predicted"/>
<dbReference type="SMART" id="SM01318">
    <property type="entry name" value="SVWC"/>
    <property type="match status" value="1"/>
</dbReference>
<feature type="domain" description="Single" evidence="4">
    <location>
        <begin position="64"/>
        <end position="141"/>
    </location>
</feature>
<keyword evidence="7" id="KW-1185">Reference proteome</keyword>
<dbReference type="InterPro" id="IPR029277">
    <property type="entry name" value="SVWC_dom"/>
</dbReference>
<dbReference type="FunCoup" id="B4MF17">
    <property type="interactions" value="8"/>
</dbReference>
<keyword evidence="2" id="KW-0964">Secreted</keyword>
<feature type="signal peptide" evidence="3">
    <location>
        <begin position="1"/>
        <end position="24"/>
    </location>
</feature>
<evidence type="ECO:0000256" key="2">
    <source>
        <dbReference type="ARBA" id="ARBA00022525"/>
    </source>
</evidence>
<dbReference type="OMA" id="CVPADDN"/>
<dbReference type="InParanoid" id="B4MF17"/>
<dbReference type="EMBL" id="CH940665">
    <property type="protein sequence ID" value="EDW71118.1"/>
    <property type="molecule type" value="Genomic_DNA"/>
</dbReference>
<dbReference type="eggNOG" id="ENOG502RZ1S">
    <property type="taxonomic scope" value="Eukaryota"/>
</dbReference>
<sequence length="160" mass="17409">MIKFTSILAGFALAFLLVPAIAMAAEKSAAAAAAAADDAQKDGEIKIYKRLIPADVLRDFPGMCFASTRCATVEPGKTWELTPFCGRSTCVQNEENPSKLLELVEDCGPLPLSLANDKCKLDTEKTNKTAPFPFCCPIFTCEPGVKLEYPEVEKEEEKKN</sequence>
<reference evidence="6 7" key="1">
    <citation type="journal article" date="2007" name="Nature">
        <title>Evolution of genes and genomes on the Drosophila phylogeny.</title>
        <authorList>
            <consortium name="Drosophila 12 Genomes Consortium"/>
            <person name="Clark A.G."/>
            <person name="Eisen M.B."/>
            <person name="Smith D.R."/>
            <person name="Bergman C.M."/>
            <person name="Oliver B."/>
            <person name="Markow T.A."/>
            <person name="Kaufman T.C."/>
            <person name="Kellis M."/>
            <person name="Gelbart W."/>
            <person name="Iyer V.N."/>
            <person name="Pollard D.A."/>
            <person name="Sackton T.B."/>
            <person name="Larracuente A.M."/>
            <person name="Singh N.D."/>
            <person name="Abad J.P."/>
            <person name="Abt D.N."/>
            <person name="Adryan B."/>
            <person name="Aguade M."/>
            <person name="Akashi H."/>
            <person name="Anderson W.W."/>
            <person name="Aquadro C.F."/>
            <person name="Ardell D.H."/>
            <person name="Arguello R."/>
            <person name="Artieri C.G."/>
            <person name="Barbash D.A."/>
            <person name="Barker D."/>
            <person name="Barsanti P."/>
            <person name="Batterham P."/>
            <person name="Batzoglou S."/>
            <person name="Begun D."/>
            <person name="Bhutkar A."/>
            <person name="Blanco E."/>
            <person name="Bosak S.A."/>
            <person name="Bradley R.K."/>
            <person name="Brand A.D."/>
            <person name="Brent M.R."/>
            <person name="Brooks A.N."/>
            <person name="Brown R.H."/>
            <person name="Butlin R.K."/>
            <person name="Caggese C."/>
            <person name="Calvi B.R."/>
            <person name="Bernardo de Carvalho A."/>
            <person name="Caspi A."/>
            <person name="Castrezana S."/>
            <person name="Celniker S.E."/>
            <person name="Chang J.L."/>
            <person name="Chapple C."/>
            <person name="Chatterji S."/>
            <person name="Chinwalla A."/>
            <person name="Civetta A."/>
            <person name="Clifton S.W."/>
            <person name="Comeron J.M."/>
            <person name="Costello J.C."/>
            <person name="Coyne J.A."/>
            <person name="Daub J."/>
            <person name="David R.G."/>
            <person name="Delcher A.L."/>
            <person name="Delehaunty K."/>
            <person name="Do C.B."/>
            <person name="Ebling H."/>
            <person name="Edwards K."/>
            <person name="Eickbush T."/>
            <person name="Evans J.D."/>
            <person name="Filipski A."/>
            <person name="Findeiss S."/>
            <person name="Freyhult E."/>
            <person name="Fulton L."/>
            <person name="Fulton R."/>
            <person name="Garcia A.C."/>
            <person name="Gardiner A."/>
            <person name="Garfield D.A."/>
            <person name="Garvin B.E."/>
            <person name="Gibson G."/>
            <person name="Gilbert D."/>
            <person name="Gnerre S."/>
            <person name="Godfrey J."/>
            <person name="Good R."/>
            <person name="Gotea V."/>
            <person name="Gravely B."/>
            <person name="Greenberg A.J."/>
            <person name="Griffiths-Jones S."/>
            <person name="Gross S."/>
            <person name="Guigo R."/>
            <person name="Gustafson E.A."/>
            <person name="Haerty W."/>
            <person name="Hahn M.W."/>
            <person name="Halligan D.L."/>
            <person name="Halpern A.L."/>
            <person name="Halter G.M."/>
            <person name="Han M.V."/>
            <person name="Heger A."/>
            <person name="Hillier L."/>
            <person name="Hinrichs A.S."/>
            <person name="Holmes I."/>
            <person name="Hoskins R.A."/>
            <person name="Hubisz M.J."/>
            <person name="Hultmark D."/>
            <person name="Huntley M.A."/>
            <person name="Jaffe D.B."/>
            <person name="Jagadeeshan S."/>
            <person name="Jeck W.R."/>
            <person name="Johnson J."/>
            <person name="Jones C.D."/>
            <person name="Jordan W.C."/>
            <person name="Karpen G.H."/>
            <person name="Kataoka E."/>
            <person name="Keightley P.D."/>
            <person name="Kheradpour P."/>
            <person name="Kirkness E.F."/>
            <person name="Koerich L.B."/>
            <person name="Kristiansen K."/>
            <person name="Kudrna D."/>
            <person name="Kulathinal R.J."/>
            <person name="Kumar S."/>
            <person name="Kwok R."/>
            <person name="Lander E."/>
            <person name="Langley C.H."/>
            <person name="Lapoint R."/>
            <person name="Lazzaro B.P."/>
            <person name="Lee S.J."/>
            <person name="Levesque L."/>
            <person name="Li R."/>
            <person name="Lin C.F."/>
            <person name="Lin M.F."/>
            <person name="Lindblad-Toh K."/>
            <person name="Llopart A."/>
            <person name="Long M."/>
            <person name="Low L."/>
            <person name="Lozovsky E."/>
            <person name="Lu J."/>
            <person name="Luo M."/>
            <person name="Machado C.A."/>
            <person name="Makalowski W."/>
            <person name="Marzo M."/>
            <person name="Matsuda M."/>
            <person name="Matzkin L."/>
            <person name="McAllister B."/>
            <person name="McBride C.S."/>
            <person name="McKernan B."/>
            <person name="McKernan K."/>
            <person name="Mendez-Lago M."/>
            <person name="Minx P."/>
            <person name="Mollenhauer M.U."/>
            <person name="Montooth K."/>
            <person name="Mount S.M."/>
            <person name="Mu X."/>
            <person name="Myers E."/>
            <person name="Negre B."/>
            <person name="Newfeld S."/>
            <person name="Nielsen R."/>
            <person name="Noor M.A."/>
            <person name="O'Grady P."/>
            <person name="Pachter L."/>
            <person name="Papaceit M."/>
            <person name="Parisi M.J."/>
            <person name="Parisi M."/>
            <person name="Parts L."/>
            <person name="Pedersen J.S."/>
            <person name="Pesole G."/>
            <person name="Phillippy A.M."/>
            <person name="Ponting C.P."/>
            <person name="Pop M."/>
            <person name="Porcelli D."/>
            <person name="Powell J.R."/>
            <person name="Prohaska S."/>
            <person name="Pruitt K."/>
            <person name="Puig M."/>
            <person name="Quesneville H."/>
            <person name="Ram K.R."/>
            <person name="Rand D."/>
            <person name="Rasmussen M.D."/>
            <person name="Reed L.K."/>
            <person name="Reenan R."/>
            <person name="Reily A."/>
            <person name="Remington K.A."/>
            <person name="Rieger T.T."/>
            <person name="Ritchie M.G."/>
            <person name="Robin C."/>
            <person name="Rogers Y.H."/>
            <person name="Rohde C."/>
            <person name="Rozas J."/>
            <person name="Rubenfield M.J."/>
            <person name="Ruiz A."/>
            <person name="Russo S."/>
            <person name="Salzberg S.L."/>
            <person name="Sanchez-Gracia A."/>
            <person name="Saranga D.J."/>
            <person name="Sato H."/>
            <person name="Schaeffer S.W."/>
            <person name="Schatz M.C."/>
            <person name="Schlenke T."/>
            <person name="Schwartz R."/>
            <person name="Segarra C."/>
            <person name="Singh R.S."/>
            <person name="Sirot L."/>
            <person name="Sirota M."/>
            <person name="Sisneros N.B."/>
            <person name="Smith C.D."/>
            <person name="Smith T.F."/>
            <person name="Spieth J."/>
            <person name="Stage D.E."/>
            <person name="Stark A."/>
            <person name="Stephan W."/>
            <person name="Strausberg R.L."/>
            <person name="Strempel S."/>
            <person name="Sturgill D."/>
            <person name="Sutton G."/>
            <person name="Sutton G.G."/>
            <person name="Tao W."/>
            <person name="Teichmann S."/>
            <person name="Tobari Y.N."/>
            <person name="Tomimura Y."/>
            <person name="Tsolas J.M."/>
            <person name="Valente V.L."/>
            <person name="Venter E."/>
            <person name="Venter J.C."/>
            <person name="Vicario S."/>
            <person name="Vieira F.G."/>
            <person name="Vilella A.J."/>
            <person name="Villasante A."/>
            <person name="Walenz B."/>
            <person name="Wang J."/>
            <person name="Wasserman M."/>
            <person name="Watts T."/>
            <person name="Wilson D."/>
            <person name="Wilson R.K."/>
            <person name="Wing R.A."/>
            <person name="Wolfner M.F."/>
            <person name="Wong A."/>
            <person name="Wong G.K."/>
            <person name="Wu C.I."/>
            <person name="Wu G."/>
            <person name="Yamamoto D."/>
            <person name="Yang H.P."/>
            <person name="Yang S.P."/>
            <person name="Yorke J.A."/>
            <person name="Yoshida K."/>
            <person name="Zdobnov E."/>
            <person name="Zhang P."/>
            <person name="Zhang Y."/>
            <person name="Zimin A.V."/>
            <person name="Baldwin J."/>
            <person name="Abdouelleil A."/>
            <person name="Abdulkadir J."/>
            <person name="Abebe A."/>
            <person name="Abera B."/>
            <person name="Abreu J."/>
            <person name="Acer S.C."/>
            <person name="Aftuck L."/>
            <person name="Alexander A."/>
            <person name="An P."/>
            <person name="Anderson E."/>
            <person name="Anderson S."/>
            <person name="Arachi H."/>
            <person name="Azer M."/>
            <person name="Bachantsang P."/>
            <person name="Barry A."/>
            <person name="Bayul T."/>
            <person name="Berlin A."/>
            <person name="Bessette D."/>
            <person name="Bloom T."/>
            <person name="Blye J."/>
            <person name="Boguslavskiy L."/>
            <person name="Bonnet C."/>
            <person name="Boukhgalter B."/>
            <person name="Bourzgui I."/>
            <person name="Brown A."/>
            <person name="Cahill P."/>
            <person name="Channer S."/>
            <person name="Cheshatsang Y."/>
            <person name="Chuda L."/>
            <person name="Citroen M."/>
            <person name="Collymore A."/>
            <person name="Cooke P."/>
            <person name="Costello M."/>
            <person name="D'Aco K."/>
            <person name="Daza R."/>
            <person name="De Haan G."/>
            <person name="DeGray S."/>
            <person name="DeMaso C."/>
            <person name="Dhargay N."/>
            <person name="Dooley K."/>
            <person name="Dooley E."/>
            <person name="Doricent M."/>
            <person name="Dorje P."/>
            <person name="Dorjee K."/>
            <person name="Dupes A."/>
            <person name="Elong R."/>
            <person name="Falk J."/>
            <person name="Farina A."/>
            <person name="Faro S."/>
            <person name="Ferguson D."/>
            <person name="Fisher S."/>
            <person name="Foley C.D."/>
            <person name="Franke A."/>
            <person name="Friedrich D."/>
            <person name="Gadbois L."/>
            <person name="Gearin G."/>
            <person name="Gearin C.R."/>
            <person name="Giannoukos G."/>
            <person name="Goode T."/>
            <person name="Graham J."/>
            <person name="Grandbois E."/>
            <person name="Grewal S."/>
            <person name="Gyaltsen K."/>
            <person name="Hafez N."/>
            <person name="Hagos B."/>
            <person name="Hall J."/>
            <person name="Henson C."/>
            <person name="Hollinger A."/>
            <person name="Honan T."/>
            <person name="Huard M.D."/>
            <person name="Hughes L."/>
            <person name="Hurhula B."/>
            <person name="Husby M.E."/>
            <person name="Kamat A."/>
            <person name="Kanga B."/>
            <person name="Kashin S."/>
            <person name="Khazanovich D."/>
            <person name="Kisner P."/>
            <person name="Lance K."/>
            <person name="Lara M."/>
            <person name="Lee W."/>
            <person name="Lennon N."/>
            <person name="Letendre F."/>
            <person name="LeVine R."/>
            <person name="Lipovsky A."/>
            <person name="Liu X."/>
            <person name="Liu J."/>
            <person name="Liu S."/>
            <person name="Lokyitsang T."/>
            <person name="Lokyitsang Y."/>
            <person name="Lubonja R."/>
            <person name="Lui A."/>
            <person name="MacDonald P."/>
            <person name="Magnisalis V."/>
            <person name="Maru K."/>
            <person name="Matthews C."/>
            <person name="McCusker W."/>
            <person name="McDonough S."/>
            <person name="Mehta T."/>
            <person name="Meldrim J."/>
            <person name="Meneus L."/>
            <person name="Mihai O."/>
            <person name="Mihalev A."/>
            <person name="Mihova T."/>
            <person name="Mittelman R."/>
            <person name="Mlenga V."/>
            <person name="Montmayeur A."/>
            <person name="Mulrain L."/>
            <person name="Navidi A."/>
            <person name="Naylor J."/>
            <person name="Negash T."/>
            <person name="Nguyen T."/>
            <person name="Nguyen N."/>
            <person name="Nicol R."/>
            <person name="Norbu C."/>
            <person name="Norbu N."/>
            <person name="Novod N."/>
            <person name="O'Neill B."/>
            <person name="Osman S."/>
            <person name="Markiewicz E."/>
            <person name="Oyono O.L."/>
            <person name="Patti C."/>
            <person name="Phunkhang P."/>
            <person name="Pierre F."/>
            <person name="Priest M."/>
            <person name="Raghuraman S."/>
            <person name="Rege F."/>
            <person name="Reyes R."/>
            <person name="Rise C."/>
            <person name="Rogov P."/>
            <person name="Ross K."/>
            <person name="Ryan E."/>
            <person name="Settipalli S."/>
            <person name="Shea T."/>
            <person name="Sherpa N."/>
            <person name="Shi L."/>
            <person name="Shih D."/>
            <person name="Sparrow T."/>
            <person name="Spaulding J."/>
            <person name="Stalker J."/>
            <person name="Stange-Thomann N."/>
            <person name="Stavropoulos S."/>
            <person name="Stone C."/>
            <person name="Strader C."/>
            <person name="Tesfaye S."/>
            <person name="Thomson T."/>
            <person name="Thoulutsang Y."/>
            <person name="Thoulutsang D."/>
            <person name="Topham K."/>
            <person name="Topping I."/>
            <person name="Tsamla T."/>
            <person name="Vassiliev H."/>
            <person name="Vo A."/>
            <person name="Wangchuk T."/>
            <person name="Wangdi T."/>
            <person name="Weiand M."/>
            <person name="Wilkinson J."/>
            <person name="Wilson A."/>
            <person name="Yadav S."/>
            <person name="Young G."/>
            <person name="Yu Q."/>
            <person name="Zembek L."/>
            <person name="Zhong D."/>
            <person name="Zimmer A."/>
            <person name="Zwirko Z."/>
            <person name="Jaffe D.B."/>
            <person name="Alvarez P."/>
            <person name="Brockman W."/>
            <person name="Butler J."/>
            <person name="Chin C."/>
            <person name="Gnerre S."/>
            <person name="Grabherr M."/>
            <person name="Kleber M."/>
            <person name="Mauceli E."/>
            <person name="MacCallum I."/>
        </authorList>
    </citation>
    <scope>NUCLEOTIDE SEQUENCE [LARGE SCALE GENOMIC DNA]</scope>
    <source>
        <strain evidence="6">TSC#15010-1051.87</strain>
        <strain evidence="7">Tucson 15010-1051.87</strain>
    </source>
</reference>
<gene>
    <name evidence="6" type="primary">Dvir\GJ14631</name>
    <name evidence="5" type="ORF">DVIR88_6g0022</name>
    <name evidence="6" type="ORF">Dvir_GJ14631</name>
</gene>
<dbReference type="AlphaFoldDB" id="B4MF17"/>
<evidence type="ECO:0000256" key="1">
    <source>
        <dbReference type="ARBA" id="ARBA00004613"/>
    </source>
</evidence>
<dbReference type="EMBL" id="CM000831">
    <property type="protein sequence ID" value="ACY70485.1"/>
    <property type="molecule type" value="Genomic_DNA"/>
</dbReference>
<keyword evidence="3" id="KW-0732">Signal</keyword>
<evidence type="ECO:0000313" key="5">
    <source>
        <dbReference type="EMBL" id="ACY70485.1"/>
    </source>
</evidence>
<accession>B4MF17</accession>
<evidence type="ECO:0000313" key="6">
    <source>
        <dbReference type="EMBL" id="EDW71118.1"/>
    </source>
</evidence>
<evidence type="ECO:0000259" key="4">
    <source>
        <dbReference type="SMART" id="SM01318"/>
    </source>
</evidence>
<name>B4MF17_DROVI</name>
<dbReference type="Proteomes" id="UP000008792">
    <property type="component" value="Chromosome 6"/>
</dbReference>
<dbReference type="OrthoDB" id="6329054at2759"/>
<dbReference type="STRING" id="7244.B4MF17"/>
<reference evidence="6" key="2">
    <citation type="journal article" date="2008" name="Bioinformatics">
        <title>Assembly reconciliation.</title>
        <authorList>
            <person name="Zimin A.V."/>
            <person name="Smith D.R."/>
            <person name="Sutton G."/>
            <person name="Yorke J.A."/>
        </authorList>
    </citation>
    <scope>NUCLEOTIDE SEQUENCE</scope>
    <source>
        <strain evidence="6">TSC#15010-1051.87</strain>
    </source>
</reference>
<reference evidence="5" key="4">
    <citation type="journal article" date="2010" name="Genetics">
        <title>Evolution of a distinct genomic domain in Drosophila: comparative analysis of the dot chromosome in Drosophila melanogaster and Drosophila virilis.</title>
        <authorList>
            <person name="Leung W."/>
            <person name="Shaffer C.D."/>
            <person name="Cordonnier T."/>
            <person name="Wong J."/>
            <person name="Itano M.S."/>
            <person name="Slawson Tempel E.E."/>
            <person name="Kellmann E."/>
            <person name="Desruisseau D.M."/>
            <person name="Cain C."/>
            <person name="Carrasquillo R."/>
            <person name="Chusak T.M."/>
            <person name="Falkowska K."/>
            <person name="Grim K.D."/>
            <person name="Guan R."/>
            <person name="Honeybourne J."/>
            <person name="Khan S."/>
            <person name="Lo L."/>
            <person name="McGaha R."/>
            <person name="Plunkett J."/>
            <person name="Richner J.M."/>
            <person name="Richt R."/>
            <person name="Sabin L."/>
            <person name="Shah A."/>
            <person name="Sharma A."/>
            <person name="Singhal S."/>
            <person name="Song F."/>
            <person name="Swope C."/>
            <person name="Wilen C.B."/>
            <person name="Buhler J."/>
            <person name="Mardis E.R."/>
            <person name="Elgin S.C."/>
        </authorList>
    </citation>
    <scope>NUCLEOTIDE SEQUENCE</scope>
    <source>
        <strain evidence="5">15010-1051.88</strain>
    </source>
</reference>
<organism evidence="6 7">
    <name type="scientific">Drosophila virilis</name>
    <name type="common">Fruit fly</name>
    <dbReference type="NCBI Taxonomy" id="7244"/>
    <lineage>
        <taxon>Eukaryota</taxon>
        <taxon>Metazoa</taxon>
        <taxon>Ecdysozoa</taxon>
        <taxon>Arthropoda</taxon>
        <taxon>Hexapoda</taxon>
        <taxon>Insecta</taxon>
        <taxon>Pterygota</taxon>
        <taxon>Neoptera</taxon>
        <taxon>Endopterygota</taxon>
        <taxon>Diptera</taxon>
        <taxon>Brachycera</taxon>
        <taxon>Muscomorpha</taxon>
        <taxon>Ephydroidea</taxon>
        <taxon>Drosophilidae</taxon>
        <taxon>Drosophila</taxon>
    </lineage>
</organism>
<dbReference type="GO" id="GO:0005576">
    <property type="term" value="C:extracellular region"/>
    <property type="evidence" value="ECO:0007669"/>
    <property type="project" value="UniProtKB-SubCell"/>
</dbReference>
<dbReference type="Pfam" id="PF15430">
    <property type="entry name" value="SVWC"/>
    <property type="match status" value="1"/>
</dbReference>
<protein>
    <recommendedName>
        <fullName evidence="4">Single domain-containing protein</fullName>
    </recommendedName>
</protein>
<evidence type="ECO:0000313" key="7">
    <source>
        <dbReference type="Proteomes" id="UP000008792"/>
    </source>
</evidence>
<reference evidence="6" key="3">
    <citation type="submission" date="2008-06" db="EMBL/GenBank/DDBJ databases">
        <authorList>
            <consortium name="FlyBase"/>
        </authorList>
    </citation>
    <scope>NUCLEOTIDE SEQUENCE</scope>
    <source>
        <strain evidence="6">TSC#15010-1051.87</strain>
    </source>
</reference>
<dbReference type="HOGENOM" id="CLU_145636_0_0_1"/>
<evidence type="ECO:0000256" key="3">
    <source>
        <dbReference type="SAM" id="SignalP"/>
    </source>
</evidence>